<name>A0A8J1XK33_OWEFU</name>
<dbReference type="NCBIfam" id="TIGR00797">
    <property type="entry name" value="matE"/>
    <property type="match status" value="1"/>
</dbReference>
<gene>
    <name evidence="7" type="ORF">OFUS_LOCUS4789</name>
</gene>
<protein>
    <recommendedName>
        <fullName evidence="6">Multidrug and toxin extrusion protein</fullName>
    </recommendedName>
</protein>
<dbReference type="GO" id="GO:1990961">
    <property type="term" value="P:xenobiotic detoxification by transmembrane export across the plasma membrane"/>
    <property type="evidence" value="ECO:0007669"/>
    <property type="project" value="InterPro"/>
</dbReference>
<evidence type="ECO:0000256" key="1">
    <source>
        <dbReference type="ARBA" id="ARBA00004141"/>
    </source>
</evidence>
<dbReference type="EMBL" id="CAIIXF020000002">
    <property type="protein sequence ID" value="CAH1777792.1"/>
    <property type="molecule type" value="Genomic_DNA"/>
</dbReference>
<evidence type="ECO:0000256" key="6">
    <source>
        <dbReference type="RuleBase" id="RU004914"/>
    </source>
</evidence>
<dbReference type="OrthoDB" id="2126698at2759"/>
<proteinExistence type="inferred from homology"/>
<feature type="transmembrane region" description="Helical" evidence="6">
    <location>
        <begin position="368"/>
        <end position="387"/>
    </location>
</feature>
<evidence type="ECO:0000313" key="7">
    <source>
        <dbReference type="EMBL" id="CAH1777792.1"/>
    </source>
</evidence>
<comment type="caution">
    <text evidence="7">The sequence shown here is derived from an EMBL/GenBank/DDBJ whole genome shotgun (WGS) entry which is preliminary data.</text>
</comment>
<dbReference type="Proteomes" id="UP000749559">
    <property type="component" value="Unassembled WGS sequence"/>
</dbReference>
<feature type="transmembrane region" description="Helical" evidence="6">
    <location>
        <begin position="436"/>
        <end position="457"/>
    </location>
</feature>
<feature type="transmembrane region" description="Helical" evidence="6">
    <location>
        <begin position="75"/>
        <end position="98"/>
    </location>
</feature>
<comment type="subcellular location">
    <subcellularLocation>
        <location evidence="1">Membrane</location>
        <topology evidence="1">Multi-pass membrane protein</topology>
    </subcellularLocation>
</comment>
<reference evidence="7" key="1">
    <citation type="submission" date="2022-03" db="EMBL/GenBank/DDBJ databases">
        <authorList>
            <person name="Martin C."/>
        </authorList>
    </citation>
    <scope>NUCLEOTIDE SEQUENCE</scope>
</reference>
<dbReference type="InterPro" id="IPR045069">
    <property type="entry name" value="MATE_euk"/>
</dbReference>
<keyword evidence="5 6" id="KW-0472">Membrane</keyword>
<comment type="similarity">
    <text evidence="2 6">Belongs to the multi antimicrobial extrusion (MATE) (TC 2.A.66.1) family.</text>
</comment>
<evidence type="ECO:0000256" key="4">
    <source>
        <dbReference type="ARBA" id="ARBA00022989"/>
    </source>
</evidence>
<dbReference type="CDD" id="cd13132">
    <property type="entry name" value="MATE_eukaryotic"/>
    <property type="match status" value="1"/>
</dbReference>
<dbReference type="GO" id="GO:0015297">
    <property type="term" value="F:antiporter activity"/>
    <property type="evidence" value="ECO:0007669"/>
    <property type="project" value="InterPro"/>
</dbReference>
<feature type="transmembrane region" description="Helical" evidence="6">
    <location>
        <begin position="469"/>
        <end position="488"/>
    </location>
</feature>
<sequence>MQDGANMSEVNLENKPEVEIKTPSAASPSPNDVAGGTEPAPKQELWFKMRGKVQAGVRAARSVVPVGAGTELKELFLIAWPVILSQLLTYTVILTSLIFAGRVLGKEPLDGVSMASTFINLTGVTVGFGLSFGLDTLLSQTYGSANKKRVGVIIQRGTIIIMLFCFPCWALYCNTESIMKVVGLDTEVAEYAAKYCLWFIPGLPGMILLQIINKYLQNQNLVMPPLWIGLAMNVVNIVLHCIFILGIKMSVDGAAISIGLSFWIACLMTVGYIKFYKLHEETWGGWSVECLQEWGVFFYLALPGLAMMGIEFWNYELGTFLSGILPDGKDELAASFITPIGLAVAASIRVGQALGAGEHRAASVTTRVSLFLGLCIVLLIGILYSTLRYVIPGAFTPVAKIRDRAAQIILQLALSQCFDGMQQVCGGILRGCGRQTLGACVNFIGFYIIGMPVGLPLMFKTKLGIAGHWWGNVLASAFQAIVFNIVIYKTDWKKFSDSAQVRAGVKFDEKKVRPDDEGEATEEKKEEPVKDDKLNEKGMVANGISGKIEDDGTYFAMELEEEKPSLITLDTLSTKQLILYRGGAVAAAFLILIIGIILSVTIKVQGRPPACQQDDLSCNGCTLTSESVKCMECNLLADVDVDSGYYYAGHQFAKYYSKWHSLDDNHINYHDNGLQGESYDWLPDLPDFSCGNCVKQTVATTSGQNRKSSLTLDCGTCATVRNGMGNACNVTLKSESCRASKILNGVCGGFSFLI</sequence>
<feature type="transmembrane region" description="Helical" evidence="6">
    <location>
        <begin position="150"/>
        <end position="172"/>
    </location>
</feature>
<feature type="transmembrane region" description="Helical" evidence="6">
    <location>
        <begin position="118"/>
        <end position="138"/>
    </location>
</feature>
<feature type="transmembrane region" description="Helical" evidence="6">
    <location>
        <begin position="192"/>
        <end position="212"/>
    </location>
</feature>
<keyword evidence="4 6" id="KW-1133">Transmembrane helix</keyword>
<evidence type="ECO:0000256" key="2">
    <source>
        <dbReference type="ARBA" id="ARBA00010199"/>
    </source>
</evidence>
<feature type="transmembrane region" description="Helical" evidence="6">
    <location>
        <begin position="253"/>
        <end position="273"/>
    </location>
</feature>
<dbReference type="Pfam" id="PF01554">
    <property type="entry name" value="MatE"/>
    <property type="match status" value="2"/>
</dbReference>
<evidence type="ECO:0000256" key="5">
    <source>
        <dbReference type="ARBA" id="ARBA00023136"/>
    </source>
</evidence>
<feature type="transmembrane region" description="Helical" evidence="6">
    <location>
        <begin position="294"/>
        <end position="313"/>
    </location>
</feature>
<feature type="transmembrane region" description="Helical" evidence="6">
    <location>
        <begin position="224"/>
        <end position="247"/>
    </location>
</feature>
<evidence type="ECO:0000313" key="8">
    <source>
        <dbReference type="Proteomes" id="UP000749559"/>
    </source>
</evidence>
<dbReference type="AlphaFoldDB" id="A0A8J1XK33"/>
<keyword evidence="3 6" id="KW-0812">Transmembrane</keyword>
<dbReference type="GO" id="GO:0016020">
    <property type="term" value="C:membrane"/>
    <property type="evidence" value="ECO:0007669"/>
    <property type="project" value="UniProtKB-SubCell"/>
</dbReference>
<dbReference type="GO" id="GO:0042910">
    <property type="term" value="F:xenobiotic transmembrane transporter activity"/>
    <property type="evidence" value="ECO:0007669"/>
    <property type="project" value="InterPro"/>
</dbReference>
<feature type="transmembrane region" description="Helical" evidence="6">
    <location>
        <begin position="578"/>
        <end position="600"/>
    </location>
</feature>
<dbReference type="InterPro" id="IPR002528">
    <property type="entry name" value="MATE_fam"/>
</dbReference>
<evidence type="ECO:0000256" key="3">
    <source>
        <dbReference type="ARBA" id="ARBA00022692"/>
    </source>
</evidence>
<feature type="transmembrane region" description="Helical" evidence="6">
    <location>
        <begin position="333"/>
        <end position="356"/>
    </location>
</feature>
<keyword evidence="8" id="KW-1185">Reference proteome</keyword>
<organism evidence="7 8">
    <name type="scientific">Owenia fusiformis</name>
    <name type="common">Polychaete worm</name>
    <dbReference type="NCBI Taxonomy" id="6347"/>
    <lineage>
        <taxon>Eukaryota</taxon>
        <taxon>Metazoa</taxon>
        <taxon>Spiralia</taxon>
        <taxon>Lophotrochozoa</taxon>
        <taxon>Annelida</taxon>
        <taxon>Polychaeta</taxon>
        <taxon>Sedentaria</taxon>
        <taxon>Canalipalpata</taxon>
        <taxon>Sabellida</taxon>
        <taxon>Oweniida</taxon>
        <taxon>Oweniidae</taxon>
        <taxon>Owenia</taxon>
    </lineage>
</organism>
<accession>A0A8J1XK33</accession>
<dbReference type="PANTHER" id="PTHR11206">
    <property type="entry name" value="MULTIDRUG RESISTANCE PROTEIN"/>
    <property type="match status" value="1"/>
</dbReference>